<dbReference type="Pfam" id="PF17820">
    <property type="entry name" value="PDZ_6"/>
    <property type="match status" value="1"/>
</dbReference>
<dbReference type="PANTHER" id="PTHR42837:SF2">
    <property type="entry name" value="MEMBRANE METALLOPROTEASE ARASP2, CHLOROPLASTIC-RELATED"/>
    <property type="match status" value="1"/>
</dbReference>
<dbReference type="EMBL" id="LWLG01000003">
    <property type="protein sequence ID" value="OAQ21148.1"/>
    <property type="molecule type" value="Genomic_DNA"/>
</dbReference>
<keyword evidence="7 11" id="KW-0862">Zinc</keyword>
<keyword evidence="5 11" id="KW-0812">Transmembrane</keyword>
<dbReference type="AlphaFoldDB" id="A0A179D6B1"/>
<accession>A0A179D6B1</accession>
<dbReference type="Proteomes" id="UP000078390">
    <property type="component" value="Unassembled WGS sequence"/>
</dbReference>
<evidence type="ECO:0000256" key="10">
    <source>
        <dbReference type="ARBA" id="ARBA00023136"/>
    </source>
</evidence>
<dbReference type="InterPro" id="IPR036034">
    <property type="entry name" value="PDZ_sf"/>
</dbReference>
<evidence type="ECO:0000259" key="12">
    <source>
        <dbReference type="PROSITE" id="PS50106"/>
    </source>
</evidence>
<comment type="caution">
    <text evidence="13">The sequence shown here is derived from an EMBL/GenBank/DDBJ whole genome shotgun (WGS) entry which is preliminary data.</text>
</comment>
<dbReference type="InterPro" id="IPR041489">
    <property type="entry name" value="PDZ_6"/>
</dbReference>
<comment type="subcellular location">
    <subcellularLocation>
        <location evidence="2">Membrane</location>
        <topology evidence="2">Multi-pass membrane protein</topology>
    </subcellularLocation>
</comment>
<dbReference type="GO" id="GO:0004222">
    <property type="term" value="F:metalloendopeptidase activity"/>
    <property type="evidence" value="ECO:0007669"/>
    <property type="project" value="InterPro"/>
</dbReference>
<dbReference type="PATRIC" id="fig|999894.6.peg.798"/>
<dbReference type="CDD" id="cd06163">
    <property type="entry name" value="S2P-M50_PDZ_RseP-like"/>
    <property type="match status" value="1"/>
</dbReference>
<evidence type="ECO:0000256" key="8">
    <source>
        <dbReference type="ARBA" id="ARBA00022989"/>
    </source>
</evidence>
<feature type="transmembrane region" description="Helical" evidence="11">
    <location>
        <begin position="330"/>
        <end position="351"/>
    </location>
</feature>
<evidence type="ECO:0000256" key="11">
    <source>
        <dbReference type="RuleBase" id="RU362031"/>
    </source>
</evidence>
<name>A0A179D6B1_9BACT</name>
<organism evidence="13 14">
    <name type="scientific">Thermosulfurimonas dismutans</name>
    <dbReference type="NCBI Taxonomy" id="999894"/>
    <lineage>
        <taxon>Bacteria</taxon>
        <taxon>Pseudomonadati</taxon>
        <taxon>Thermodesulfobacteriota</taxon>
        <taxon>Thermodesulfobacteria</taxon>
        <taxon>Thermodesulfobacteriales</taxon>
        <taxon>Thermodesulfobacteriaceae</taxon>
        <taxon>Thermosulfurimonas</taxon>
    </lineage>
</organism>
<dbReference type="PROSITE" id="PS50106">
    <property type="entry name" value="PDZ"/>
    <property type="match status" value="1"/>
</dbReference>
<dbReference type="OrthoDB" id="9782003at2"/>
<proteinExistence type="inferred from homology"/>
<sequence>MITIVAALFVLSLLILVHEWGHFLAARLFGVRVERFSIGFGPRLWGLKKGDTDFCISAIPLGGYVKLLGEGEEVLSPSEKPYAFSEKPLWQRAAIVFAGPLFNFFLAWLIFSLFFVLKGKPYVLPEVGKVMAGSPAEKAGLKAGDLILEINGVAVKTWEELTQEVRRSGGRDLSLTIKRGEETLVVTVVPEVREVKNLFGETERVPVLGIVASGSFRTESLPIWTAFWEGLAKMFSVTKLTFMALVKLIERALPLSSLGGPLLIAQMAGEQAKQGFMALLLFSGVLSVNLGIINLLPIPMLDGGHLFFYTLEAVRGRPLSPQTQERLQKIGLALLIALMVLVFYNDLARLFPRWIPQFRPH</sequence>
<evidence type="ECO:0000256" key="1">
    <source>
        <dbReference type="ARBA" id="ARBA00001947"/>
    </source>
</evidence>
<evidence type="ECO:0000256" key="6">
    <source>
        <dbReference type="ARBA" id="ARBA00022801"/>
    </source>
</evidence>
<keyword evidence="4 13" id="KW-0645">Protease</keyword>
<dbReference type="InterPro" id="IPR004387">
    <property type="entry name" value="Pept_M50_Zn"/>
</dbReference>
<dbReference type="Gene3D" id="2.30.42.10">
    <property type="match status" value="1"/>
</dbReference>
<comment type="cofactor">
    <cofactor evidence="1 11">
        <name>Zn(2+)</name>
        <dbReference type="ChEBI" id="CHEBI:29105"/>
    </cofactor>
</comment>
<feature type="transmembrane region" description="Helical" evidence="11">
    <location>
        <begin position="276"/>
        <end position="298"/>
    </location>
</feature>
<feature type="domain" description="PDZ" evidence="12">
    <location>
        <begin position="127"/>
        <end position="181"/>
    </location>
</feature>
<dbReference type="InterPro" id="IPR008915">
    <property type="entry name" value="Peptidase_M50"/>
</dbReference>
<dbReference type="GO" id="GO:0046872">
    <property type="term" value="F:metal ion binding"/>
    <property type="evidence" value="ECO:0007669"/>
    <property type="project" value="UniProtKB-KW"/>
</dbReference>
<keyword evidence="14" id="KW-1185">Reference proteome</keyword>
<dbReference type="Pfam" id="PF02163">
    <property type="entry name" value="Peptidase_M50"/>
    <property type="match status" value="1"/>
</dbReference>
<dbReference type="InterPro" id="IPR001478">
    <property type="entry name" value="PDZ"/>
</dbReference>
<gene>
    <name evidence="13" type="ORF">TDIS_0800</name>
</gene>
<evidence type="ECO:0000256" key="4">
    <source>
        <dbReference type="ARBA" id="ARBA00022670"/>
    </source>
</evidence>
<dbReference type="NCBIfam" id="TIGR00054">
    <property type="entry name" value="RIP metalloprotease RseP"/>
    <property type="match status" value="1"/>
</dbReference>
<keyword evidence="8 11" id="KW-1133">Transmembrane helix</keyword>
<dbReference type="CDD" id="cd23081">
    <property type="entry name" value="cpPDZ_EcRseP-like"/>
    <property type="match status" value="1"/>
</dbReference>
<keyword evidence="10 11" id="KW-0472">Membrane</keyword>
<protein>
    <recommendedName>
        <fullName evidence="11">Zinc metalloprotease</fullName>
        <ecNumber evidence="11">3.4.24.-</ecNumber>
    </recommendedName>
</protein>
<reference evidence="13 14" key="1">
    <citation type="submission" date="2016-04" db="EMBL/GenBank/DDBJ databases">
        <title>Genome analysis of Thermosulfurimonas dismutans, the first thermophilic sulfur-disproportionating bacterium of the phylum Thermodesulfobacteria.</title>
        <authorList>
            <person name="Mardanov A.V."/>
            <person name="Beletsky A.V."/>
            <person name="Kadnikov V.V."/>
            <person name="Slobodkin A.I."/>
            <person name="Ravin N.V."/>
        </authorList>
    </citation>
    <scope>NUCLEOTIDE SEQUENCE [LARGE SCALE GENOMIC DNA]</scope>
    <source>
        <strain evidence="13 14">S95</strain>
    </source>
</reference>
<comment type="similarity">
    <text evidence="3 11">Belongs to the peptidase M50B family.</text>
</comment>
<evidence type="ECO:0000256" key="9">
    <source>
        <dbReference type="ARBA" id="ARBA00023049"/>
    </source>
</evidence>
<dbReference type="RefSeq" id="WP_068669543.1">
    <property type="nucleotide sequence ID" value="NZ_LWLG01000003.1"/>
</dbReference>
<keyword evidence="9 11" id="KW-0482">Metalloprotease</keyword>
<evidence type="ECO:0000256" key="2">
    <source>
        <dbReference type="ARBA" id="ARBA00004141"/>
    </source>
</evidence>
<dbReference type="STRING" id="999894.TDIS_0800"/>
<dbReference type="GO" id="GO:0006508">
    <property type="term" value="P:proteolysis"/>
    <property type="evidence" value="ECO:0007669"/>
    <property type="project" value="UniProtKB-KW"/>
</dbReference>
<evidence type="ECO:0000313" key="14">
    <source>
        <dbReference type="Proteomes" id="UP000078390"/>
    </source>
</evidence>
<dbReference type="PANTHER" id="PTHR42837">
    <property type="entry name" value="REGULATOR OF SIGMA-E PROTEASE RSEP"/>
    <property type="match status" value="1"/>
</dbReference>
<keyword evidence="11" id="KW-0479">Metal-binding</keyword>
<dbReference type="SUPFAM" id="SSF50156">
    <property type="entry name" value="PDZ domain-like"/>
    <property type="match status" value="1"/>
</dbReference>
<feature type="transmembrane region" description="Helical" evidence="11">
    <location>
        <begin position="94"/>
        <end position="117"/>
    </location>
</feature>
<dbReference type="GO" id="GO:0016020">
    <property type="term" value="C:membrane"/>
    <property type="evidence" value="ECO:0007669"/>
    <property type="project" value="UniProtKB-SubCell"/>
</dbReference>
<keyword evidence="6 11" id="KW-0378">Hydrolase</keyword>
<evidence type="ECO:0000256" key="3">
    <source>
        <dbReference type="ARBA" id="ARBA00007931"/>
    </source>
</evidence>
<evidence type="ECO:0000313" key="13">
    <source>
        <dbReference type="EMBL" id="OAQ21148.1"/>
    </source>
</evidence>
<evidence type="ECO:0000256" key="5">
    <source>
        <dbReference type="ARBA" id="ARBA00022692"/>
    </source>
</evidence>
<dbReference type="EC" id="3.4.24.-" evidence="11"/>
<dbReference type="SMART" id="SM00228">
    <property type="entry name" value="PDZ"/>
    <property type="match status" value="1"/>
</dbReference>
<evidence type="ECO:0000256" key="7">
    <source>
        <dbReference type="ARBA" id="ARBA00022833"/>
    </source>
</evidence>